<name>A0A1M5ITR3_9FLAO</name>
<accession>A0A1M5ITR3</accession>
<reference evidence="2" key="1">
    <citation type="submission" date="2016-11" db="EMBL/GenBank/DDBJ databases">
        <authorList>
            <person name="Varghese N."/>
            <person name="Submissions S."/>
        </authorList>
    </citation>
    <scope>NUCLEOTIDE SEQUENCE [LARGE SCALE GENOMIC DNA]</scope>
    <source>
        <strain evidence="2">DSM 19978</strain>
    </source>
</reference>
<evidence type="ECO:0000313" key="2">
    <source>
        <dbReference type="Proteomes" id="UP000184516"/>
    </source>
</evidence>
<protein>
    <submittedName>
        <fullName evidence="1">Uncharacterized protein</fullName>
    </submittedName>
</protein>
<gene>
    <name evidence="1" type="ORF">SAMN05443549_103235</name>
</gene>
<dbReference type="RefSeq" id="WP_170860864.1">
    <property type="nucleotide sequence ID" value="NZ_FQWB01000003.1"/>
</dbReference>
<proteinExistence type="predicted"/>
<keyword evidence="2" id="KW-1185">Reference proteome</keyword>
<dbReference type="AlphaFoldDB" id="A0A1M5ITR3"/>
<dbReference type="EMBL" id="FQWB01000003">
    <property type="protein sequence ID" value="SHG31707.1"/>
    <property type="molecule type" value="Genomic_DNA"/>
</dbReference>
<sequence length="51" mass="5714">MDQININSVPTIPMGIPKKLAEISWFSDVVASDKKSFDNKNIGYDKDLKNS</sequence>
<organism evidence="1 2">
    <name type="scientific">Flavobacterium fluvii</name>
    <dbReference type="NCBI Taxonomy" id="468056"/>
    <lineage>
        <taxon>Bacteria</taxon>
        <taxon>Pseudomonadati</taxon>
        <taxon>Bacteroidota</taxon>
        <taxon>Flavobacteriia</taxon>
        <taxon>Flavobacteriales</taxon>
        <taxon>Flavobacteriaceae</taxon>
        <taxon>Flavobacterium</taxon>
    </lineage>
</organism>
<evidence type="ECO:0000313" key="1">
    <source>
        <dbReference type="EMBL" id="SHG31707.1"/>
    </source>
</evidence>
<dbReference type="STRING" id="468056.SAMN05443549_103235"/>
<dbReference type="Proteomes" id="UP000184516">
    <property type="component" value="Unassembled WGS sequence"/>
</dbReference>